<dbReference type="InParanoid" id="C3Z198"/>
<accession>C3Z198</accession>
<evidence type="ECO:0000313" key="2">
    <source>
        <dbReference type="EMBL" id="EEN53797.1"/>
    </source>
</evidence>
<dbReference type="EMBL" id="GG666571">
    <property type="protein sequence ID" value="EEN53797.1"/>
    <property type="molecule type" value="Genomic_DNA"/>
</dbReference>
<dbReference type="AlphaFoldDB" id="C3Z198"/>
<feature type="region of interest" description="Disordered" evidence="1">
    <location>
        <begin position="269"/>
        <end position="301"/>
    </location>
</feature>
<proteinExistence type="predicted"/>
<sequence>MTTLPCQQPFPAEQASSTLPCQQEHMLGWELSWELSLRITDGDEDSYAPCLNCNYRDEVIADLRQELEKARLRQIPAFEKNRVKLQLQSRSTRPSSTPCRLTNRMLSVKASLPRLQYSRRRSQEDISDGENSDILATREYVNICIESAEGRKLDYRDSDVQDLVENMLNRFEDTVTYRENVSESMEHSIEKTTNVSHSIAISWHETLPMQRYLCMTLEDKSSNPYVFKHSSHDRHWTDTFSDSDHDEEVVVVPEIEPHKLHPELAKLEPQTCQRRTHSHHTDRLSPPISKAVDGALETTAV</sequence>
<organism>
    <name type="scientific">Branchiostoma floridae</name>
    <name type="common">Florida lancelet</name>
    <name type="synonym">Amphioxus</name>
    <dbReference type="NCBI Taxonomy" id="7739"/>
    <lineage>
        <taxon>Eukaryota</taxon>
        <taxon>Metazoa</taxon>
        <taxon>Chordata</taxon>
        <taxon>Cephalochordata</taxon>
        <taxon>Leptocardii</taxon>
        <taxon>Amphioxiformes</taxon>
        <taxon>Branchiostomatidae</taxon>
        <taxon>Branchiostoma</taxon>
    </lineage>
</organism>
<gene>
    <name evidence="2" type="ORF">BRAFLDRAFT_121656</name>
</gene>
<name>C3Z198_BRAFL</name>
<reference evidence="2" key="1">
    <citation type="journal article" date="2008" name="Nature">
        <title>The amphioxus genome and the evolution of the chordate karyotype.</title>
        <authorList>
            <consortium name="US DOE Joint Genome Institute (JGI-PGF)"/>
            <person name="Putnam N.H."/>
            <person name="Butts T."/>
            <person name="Ferrier D.E.K."/>
            <person name="Furlong R.F."/>
            <person name="Hellsten U."/>
            <person name="Kawashima T."/>
            <person name="Robinson-Rechavi M."/>
            <person name="Shoguchi E."/>
            <person name="Terry A."/>
            <person name="Yu J.-K."/>
            <person name="Benito-Gutierrez E.L."/>
            <person name="Dubchak I."/>
            <person name="Garcia-Fernandez J."/>
            <person name="Gibson-Brown J.J."/>
            <person name="Grigoriev I.V."/>
            <person name="Horton A.C."/>
            <person name="de Jong P.J."/>
            <person name="Jurka J."/>
            <person name="Kapitonov V.V."/>
            <person name="Kohara Y."/>
            <person name="Kuroki Y."/>
            <person name="Lindquist E."/>
            <person name="Lucas S."/>
            <person name="Osoegawa K."/>
            <person name="Pennacchio L.A."/>
            <person name="Salamov A.A."/>
            <person name="Satou Y."/>
            <person name="Sauka-Spengler T."/>
            <person name="Schmutz J."/>
            <person name="Shin-I T."/>
            <person name="Toyoda A."/>
            <person name="Bronner-Fraser M."/>
            <person name="Fujiyama A."/>
            <person name="Holland L.Z."/>
            <person name="Holland P.W.H."/>
            <person name="Satoh N."/>
            <person name="Rokhsar D.S."/>
        </authorList>
    </citation>
    <scope>NUCLEOTIDE SEQUENCE [LARGE SCALE GENOMIC DNA]</scope>
    <source>
        <strain evidence="2">S238N-H82</strain>
        <tissue evidence="2">Testes</tissue>
    </source>
</reference>
<protein>
    <submittedName>
        <fullName evidence="2">Uncharacterized protein</fullName>
    </submittedName>
</protein>
<evidence type="ECO:0000256" key="1">
    <source>
        <dbReference type="SAM" id="MobiDB-lite"/>
    </source>
</evidence>